<dbReference type="OrthoDB" id="73076at2759"/>
<protein>
    <submittedName>
        <fullName evidence="1">Uncharacterized protein</fullName>
    </submittedName>
</protein>
<proteinExistence type="predicted"/>
<name>A0A8H2WJH9_9AGAM</name>
<organism evidence="1 2">
    <name type="scientific">Rhizoctonia solani</name>
    <dbReference type="NCBI Taxonomy" id="456999"/>
    <lineage>
        <taxon>Eukaryota</taxon>
        <taxon>Fungi</taxon>
        <taxon>Dikarya</taxon>
        <taxon>Basidiomycota</taxon>
        <taxon>Agaricomycotina</taxon>
        <taxon>Agaricomycetes</taxon>
        <taxon>Cantharellales</taxon>
        <taxon>Ceratobasidiaceae</taxon>
        <taxon>Rhizoctonia</taxon>
    </lineage>
</organism>
<dbReference type="EMBL" id="CAJMWV010000049">
    <property type="protein sequence ID" value="CAE6378058.1"/>
    <property type="molecule type" value="Genomic_DNA"/>
</dbReference>
<sequence length="191" mass="20871">MAAEVSIAISSNRSADNSTIILTIYARVTLVKNLKRLDDAGVVSTSDASRINRHEGRFGTETAQPGNTANAAAGAKVRDGTVSLLGLLPLGAWNNTRCYALAIRRNAFRIAKFNCAPLLEATRVSSLVPIFGGPFAFVLVDQQVWLAEVLIMYSNERRKGWKAWLGKPSDKHRFVVWRASSVVGTLNRSRV</sequence>
<dbReference type="Proteomes" id="UP000663831">
    <property type="component" value="Unassembled WGS sequence"/>
</dbReference>
<accession>A0A8H2WJH9</accession>
<gene>
    <name evidence="1" type="ORF">RDB_LOCUS857</name>
</gene>
<evidence type="ECO:0000313" key="2">
    <source>
        <dbReference type="Proteomes" id="UP000663831"/>
    </source>
</evidence>
<comment type="caution">
    <text evidence="1">The sequence shown here is derived from an EMBL/GenBank/DDBJ whole genome shotgun (WGS) entry which is preliminary data.</text>
</comment>
<dbReference type="AlphaFoldDB" id="A0A8H2WJH9"/>
<reference evidence="1" key="1">
    <citation type="submission" date="2021-01" db="EMBL/GenBank/DDBJ databases">
        <authorList>
            <person name="Kaushik A."/>
        </authorList>
    </citation>
    <scope>NUCLEOTIDE SEQUENCE</scope>
    <source>
        <strain evidence="1">AG3-1AP</strain>
    </source>
</reference>
<evidence type="ECO:0000313" key="1">
    <source>
        <dbReference type="EMBL" id="CAE6378058.1"/>
    </source>
</evidence>